<keyword evidence="1" id="KW-0472">Membrane</keyword>
<organism evidence="4">
    <name type="scientific">Salmonella enterica</name>
    <name type="common">Salmonella choleraesuis</name>
    <dbReference type="NCBI Taxonomy" id="28901"/>
    <lineage>
        <taxon>Bacteria</taxon>
        <taxon>Pseudomonadati</taxon>
        <taxon>Pseudomonadota</taxon>
        <taxon>Gammaproteobacteria</taxon>
        <taxon>Enterobacterales</taxon>
        <taxon>Enterobacteriaceae</taxon>
        <taxon>Salmonella</taxon>
    </lineage>
</organism>
<sequence length="163" mass="18356">MSSLLTLAKDLEQKSKAQQQSTGEMLKAAFSEHEQSVRAELSASARRISDAISAHEQSMSEAMEKNRRSVLLTAGRAWLTILMVSALLIATSGSILWWQGQQITDNYTHLRQQEDTLAKMTARTWGVRYQESSDGRRFLILPPGMQAEAIPYDGTTWIRLKQE</sequence>
<evidence type="ECO:0000313" key="4">
    <source>
        <dbReference type="EMBL" id="EBT0137244.1"/>
    </source>
</evidence>
<name>A0A5V1C8B6_SALER</name>
<dbReference type="EMBL" id="AAGTCI010000021">
    <property type="protein sequence ID" value="EBR6945022.1"/>
    <property type="molecule type" value="Genomic_DNA"/>
</dbReference>
<dbReference type="Pfam" id="PF04837">
    <property type="entry name" value="MbeB_N"/>
    <property type="match status" value="1"/>
</dbReference>
<evidence type="ECO:0000313" key="3">
    <source>
        <dbReference type="EMBL" id="EBR6945022.1"/>
    </source>
</evidence>
<accession>A0A5V1C8B6</accession>
<protein>
    <submittedName>
        <fullName evidence="4">Mobilization protein</fullName>
    </submittedName>
</protein>
<evidence type="ECO:0000256" key="1">
    <source>
        <dbReference type="SAM" id="Phobius"/>
    </source>
</evidence>
<evidence type="ECO:0000313" key="2">
    <source>
        <dbReference type="EMBL" id="EBQ4085401.1"/>
    </source>
</evidence>
<gene>
    <name evidence="2" type="ORF">BGD80_22675</name>
    <name evidence="3" type="ORF">CCO24_22770</name>
    <name evidence="4" type="ORF">CHR27_23505</name>
</gene>
<dbReference type="InterPro" id="IPR006922">
    <property type="entry name" value="MbeB-like"/>
</dbReference>
<keyword evidence="1" id="KW-0812">Transmembrane</keyword>
<keyword evidence="1" id="KW-1133">Transmembrane helix</keyword>
<feature type="transmembrane region" description="Helical" evidence="1">
    <location>
        <begin position="77"/>
        <end position="98"/>
    </location>
</feature>
<reference evidence="4" key="1">
    <citation type="submission" date="2018-07" db="EMBL/GenBank/DDBJ databases">
        <authorList>
            <consortium name="PulseNet: The National Subtyping Network for Foodborne Disease Surveillance"/>
            <person name="Tarr C.L."/>
            <person name="Trees E."/>
            <person name="Katz L.S."/>
            <person name="Carleton-Romer H.A."/>
            <person name="Stroika S."/>
            <person name="Kucerova Z."/>
            <person name="Roache K.F."/>
            <person name="Sabol A.L."/>
            <person name="Besser J."/>
            <person name="Gerner-Smidt P."/>
        </authorList>
    </citation>
    <scope>NUCLEOTIDE SEQUENCE</scope>
    <source>
        <strain evidence="2">PNUSAS003483</strain>
        <strain evidence="3">PNUSAS013295</strain>
        <strain evidence="4">PNUSAS018483</strain>
    </source>
</reference>
<dbReference type="EMBL" id="AAGOXC010000032">
    <property type="protein sequence ID" value="EBQ4085401.1"/>
    <property type="molecule type" value="Genomic_DNA"/>
</dbReference>
<comment type="caution">
    <text evidence="4">The sequence shown here is derived from an EMBL/GenBank/DDBJ whole genome shotgun (WGS) entry which is preliminary data.</text>
</comment>
<proteinExistence type="predicted"/>
<dbReference type="EMBL" id="AAGXJC010000032">
    <property type="protein sequence ID" value="EBT0137244.1"/>
    <property type="molecule type" value="Genomic_DNA"/>
</dbReference>
<dbReference type="AlphaFoldDB" id="A0A5V1C8B6"/>